<protein>
    <submittedName>
        <fullName evidence="2">Uncharacterized protein</fullName>
    </submittedName>
</protein>
<proteinExistence type="predicted"/>
<keyword evidence="1" id="KW-1133">Transmembrane helix</keyword>
<evidence type="ECO:0000313" key="2">
    <source>
        <dbReference type="EMBL" id="AKT38551.1"/>
    </source>
</evidence>
<dbReference type="KEGG" id="ccro:CMC5_026980"/>
<dbReference type="Proteomes" id="UP000067626">
    <property type="component" value="Chromosome"/>
</dbReference>
<keyword evidence="1" id="KW-0812">Transmembrane</keyword>
<accession>A0A0K1ECE1</accession>
<dbReference type="OrthoDB" id="5521079at2"/>
<keyword evidence="1" id="KW-0472">Membrane</keyword>
<gene>
    <name evidence="2" type="ORF">CMC5_026980</name>
</gene>
<reference evidence="2 3" key="1">
    <citation type="submission" date="2015-07" db="EMBL/GenBank/DDBJ databases">
        <title>Genome analysis of myxobacterium Chondromyces crocatus Cm c5 reveals a high potential for natural compound synthesis and the genetic basis for the loss of fruiting body formation.</title>
        <authorList>
            <person name="Zaburannyi N."/>
            <person name="Bunk B."/>
            <person name="Maier J."/>
            <person name="Overmann J."/>
            <person name="Mueller R."/>
        </authorList>
    </citation>
    <scope>NUCLEOTIDE SEQUENCE [LARGE SCALE GENOMIC DNA]</scope>
    <source>
        <strain evidence="2 3">Cm c5</strain>
    </source>
</reference>
<name>A0A0K1ECE1_CHOCO</name>
<organism evidence="2 3">
    <name type="scientific">Chondromyces crocatus</name>
    <dbReference type="NCBI Taxonomy" id="52"/>
    <lineage>
        <taxon>Bacteria</taxon>
        <taxon>Pseudomonadati</taxon>
        <taxon>Myxococcota</taxon>
        <taxon>Polyangia</taxon>
        <taxon>Polyangiales</taxon>
        <taxon>Polyangiaceae</taxon>
        <taxon>Chondromyces</taxon>
    </lineage>
</organism>
<evidence type="ECO:0000313" key="3">
    <source>
        <dbReference type="Proteomes" id="UP000067626"/>
    </source>
</evidence>
<dbReference type="STRING" id="52.CMC5_026980"/>
<evidence type="ECO:0000256" key="1">
    <source>
        <dbReference type="SAM" id="Phobius"/>
    </source>
</evidence>
<dbReference type="AlphaFoldDB" id="A0A0K1ECE1"/>
<dbReference type="EMBL" id="CP012159">
    <property type="protein sequence ID" value="AKT38551.1"/>
    <property type="molecule type" value="Genomic_DNA"/>
</dbReference>
<dbReference type="RefSeq" id="WP_050430761.1">
    <property type="nucleotide sequence ID" value="NZ_CP012159.1"/>
</dbReference>
<feature type="transmembrane region" description="Helical" evidence="1">
    <location>
        <begin position="82"/>
        <end position="101"/>
    </location>
</feature>
<keyword evidence="3" id="KW-1185">Reference proteome</keyword>
<sequence>MNHPDQHPSFLELDRLALDAATSPETQAHVAACPTCQRHLASRESAPLADLPALQQRARAAAAARDLTGPRRIVQLPAVRRLLWAGPSLAAAAAVILFVLFRPQVHVDVPHDPATSGEFTTIKGSASALLHIKRGEHLFVWDGLAPVQPGDKLRLEVAADGFTHVTVLAAPPPSAPGAPPAPFASSVPQAPAPVVLYSAAIDPERPVALPKAWEVDDSPGPESLVVVLSAAPLDPTLALDALRTPRDGVWIQRFDLSKLPRQEGTP</sequence>